<name>A0A1D1VRV1_RAMVA</name>
<protein>
    <submittedName>
        <fullName evidence="1">Uncharacterized protein</fullName>
    </submittedName>
</protein>
<evidence type="ECO:0000313" key="1">
    <source>
        <dbReference type="EMBL" id="GAV04297.1"/>
    </source>
</evidence>
<gene>
    <name evidence="1" type="primary">RvY_14600-1</name>
    <name evidence="1" type="synonym">RvY_14600.1</name>
    <name evidence="1" type="ORF">RvY_14600</name>
</gene>
<dbReference type="Proteomes" id="UP000186922">
    <property type="component" value="Unassembled WGS sequence"/>
</dbReference>
<dbReference type="EMBL" id="BDGG01000010">
    <property type="protein sequence ID" value="GAV04297.1"/>
    <property type="molecule type" value="Genomic_DNA"/>
</dbReference>
<sequence length="123" mass="14208">MKLISNNAINHSAVSYRAISIYFRYIGILVNSKLDNDTRSRKTMVDFRALILAMVDRTYFAHSVLGRMCRQHRSHCPSLILRPYVFMCWSVRARSSHFCWISIANFSYYSFPIVSLGSLFGGL</sequence>
<evidence type="ECO:0000313" key="2">
    <source>
        <dbReference type="Proteomes" id="UP000186922"/>
    </source>
</evidence>
<organism evidence="1 2">
    <name type="scientific">Ramazzottius varieornatus</name>
    <name type="common">Water bear</name>
    <name type="synonym">Tardigrade</name>
    <dbReference type="NCBI Taxonomy" id="947166"/>
    <lineage>
        <taxon>Eukaryota</taxon>
        <taxon>Metazoa</taxon>
        <taxon>Ecdysozoa</taxon>
        <taxon>Tardigrada</taxon>
        <taxon>Eutardigrada</taxon>
        <taxon>Parachela</taxon>
        <taxon>Hypsibioidea</taxon>
        <taxon>Ramazzottiidae</taxon>
        <taxon>Ramazzottius</taxon>
    </lineage>
</organism>
<reference evidence="1 2" key="1">
    <citation type="journal article" date="2016" name="Nat. Commun.">
        <title>Extremotolerant tardigrade genome and improved radiotolerance of human cultured cells by tardigrade-unique protein.</title>
        <authorList>
            <person name="Hashimoto T."/>
            <person name="Horikawa D.D."/>
            <person name="Saito Y."/>
            <person name="Kuwahara H."/>
            <person name="Kozuka-Hata H."/>
            <person name="Shin-I T."/>
            <person name="Minakuchi Y."/>
            <person name="Ohishi K."/>
            <person name="Motoyama A."/>
            <person name="Aizu T."/>
            <person name="Enomoto A."/>
            <person name="Kondo K."/>
            <person name="Tanaka S."/>
            <person name="Hara Y."/>
            <person name="Koshikawa S."/>
            <person name="Sagara H."/>
            <person name="Miura T."/>
            <person name="Yokobori S."/>
            <person name="Miyagawa K."/>
            <person name="Suzuki Y."/>
            <person name="Kubo T."/>
            <person name="Oyama M."/>
            <person name="Kohara Y."/>
            <person name="Fujiyama A."/>
            <person name="Arakawa K."/>
            <person name="Katayama T."/>
            <person name="Toyoda A."/>
            <person name="Kunieda T."/>
        </authorList>
    </citation>
    <scope>NUCLEOTIDE SEQUENCE [LARGE SCALE GENOMIC DNA]</scope>
    <source>
        <strain evidence="1 2">YOKOZUNA-1</strain>
    </source>
</reference>
<comment type="caution">
    <text evidence="1">The sequence shown here is derived from an EMBL/GenBank/DDBJ whole genome shotgun (WGS) entry which is preliminary data.</text>
</comment>
<dbReference type="AlphaFoldDB" id="A0A1D1VRV1"/>
<accession>A0A1D1VRV1</accession>
<keyword evidence="2" id="KW-1185">Reference proteome</keyword>
<proteinExistence type="predicted"/>